<reference evidence="8" key="1">
    <citation type="submission" date="2022-06" db="EMBL/GenBank/DDBJ databases">
        <title>Complete genome sequences of two strains of the flax pathogen Septoria linicola.</title>
        <authorList>
            <person name="Lapalu N."/>
            <person name="Simon A."/>
            <person name="Demenou B."/>
            <person name="Paumier D."/>
            <person name="Guillot M.-P."/>
            <person name="Gout L."/>
            <person name="Valade R."/>
        </authorList>
    </citation>
    <scope>NUCLEOTIDE SEQUENCE</scope>
    <source>
        <strain evidence="8">SE15195</strain>
    </source>
</reference>
<feature type="transmembrane region" description="Helical" evidence="6">
    <location>
        <begin position="434"/>
        <end position="455"/>
    </location>
</feature>
<comment type="subcellular location">
    <subcellularLocation>
        <location evidence="1">Membrane</location>
        <topology evidence="1">Multi-pass membrane protein</topology>
    </subcellularLocation>
</comment>
<feature type="transmembrane region" description="Helical" evidence="6">
    <location>
        <begin position="136"/>
        <end position="155"/>
    </location>
</feature>
<protein>
    <submittedName>
        <fullName evidence="8">Major facilitator superfamily, MFS transporter superfamily</fullName>
    </submittedName>
</protein>
<dbReference type="FunFam" id="1.20.1250.20:FF:000013">
    <property type="entry name" value="MFS general substrate transporter"/>
    <property type="match status" value="1"/>
</dbReference>
<dbReference type="Proteomes" id="UP001056384">
    <property type="component" value="Chromosome 2"/>
</dbReference>
<dbReference type="Pfam" id="PF07690">
    <property type="entry name" value="MFS_1"/>
    <property type="match status" value="1"/>
</dbReference>
<accession>A0A9Q9AMQ3</accession>
<feature type="transmembrane region" description="Helical" evidence="6">
    <location>
        <begin position="109"/>
        <end position="129"/>
    </location>
</feature>
<keyword evidence="5 6" id="KW-0472">Membrane</keyword>
<evidence type="ECO:0000256" key="2">
    <source>
        <dbReference type="ARBA" id="ARBA00022448"/>
    </source>
</evidence>
<dbReference type="FunFam" id="1.20.1250.20:FF:000034">
    <property type="entry name" value="MFS general substrate transporter"/>
    <property type="match status" value="1"/>
</dbReference>
<feature type="transmembrane region" description="Helical" evidence="6">
    <location>
        <begin position="403"/>
        <end position="422"/>
    </location>
</feature>
<evidence type="ECO:0000256" key="1">
    <source>
        <dbReference type="ARBA" id="ARBA00004141"/>
    </source>
</evidence>
<dbReference type="PROSITE" id="PS50850">
    <property type="entry name" value="MFS"/>
    <property type="match status" value="1"/>
</dbReference>
<dbReference type="PANTHER" id="PTHR43791:SF18">
    <property type="entry name" value="NICOTINIC ACID TRANSPORTER TNA1, PUTATIVE (AFU_ORTHOLOGUE AFUA_3G03820)-RELATED"/>
    <property type="match status" value="1"/>
</dbReference>
<feature type="domain" description="Major facilitator superfamily (MFS) profile" evidence="7">
    <location>
        <begin position="70"/>
        <end position="494"/>
    </location>
</feature>
<evidence type="ECO:0000313" key="9">
    <source>
        <dbReference type="Proteomes" id="UP001056384"/>
    </source>
</evidence>
<evidence type="ECO:0000256" key="3">
    <source>
        <dbReference type="ARBA" id="ARBA00022692"/>
    </source>
</evidence>
<evidence type="ECO:0000256" key="5">
    <source>
        <dbReference type="ARBA" id="ARBA00023136"/>
    </source>
</evidence>
<dbReference type="InterPro" id="IPR036259">
    <property type="entry name" value="MFS_trans_sf"/>
</dbReference>
<dbReference type="Gene3D" id="1.20.1250.20">
    <property type="entry name" value="MFS general substrate transporter like domains"/>
    <property type="match status" value="2"/>
</dbReference>
<evidence type="ECO:0000256" key="4">
    <source>
        <dbReference type="ARBA" id="ARBA00022989"/>
    </source>
</evidence>
<feature type="transmembrane region" description="Helical" evidence="6">
    <location>
        <begin position="347"/>
        <end position="364"/>
    </location>
</feature>
<sequence>MEPFRVVNYIRSTPKAMEDKIPFTLANGDPYKHVAAVIRHDEQKGLDSSEMPDYHDKEVKKILRKVDYRLPSVLAILYLFSFLDRSNIGNAKIAGMTKTLKMTGHDYNIALTVFFFPYALFMIPSNLILKKVRPATWLAFLMTCWGTAMMCHGWVKTKDQLIACRVLLGLFESGFFPGAQFLCTLWYCRFEYQFRVALFWCSATLAGAFSGLLAYGIEKMDGIAGYEGWRWIFILEGIATILVGIATYWMLPNSPQSCKFLSDAEKDIIRRRLEQDSGTTEGTVVNKLHGEKFQWKFLKNTMLDWRLWLAGVMVCGQSIPFYAFSFFSPTIIKELGYETWEAQLMTVPIYLLACVVTLAVSIYADTRQQRWKFVVVPYLVAGVGFIALLSIPHPRYPGVTYGFLYLIPMGLSCGVNALIAWIGNNLAPTYRRAIGMAFMSGLANLGGSIGANLYLEEEAPRYPLGFGFSLGVLCAGVVAALTLKYQLEKINRQRDTMSAEHVRELYTEQQLLELGDKSPLYRYVI</sequence>
<evidence type="ECO:0000313" key="8">
    <source>
        <dbReference type="EMBL" id="USW48852.1"/>
    </source>
</evidence>
<dbReference type="SUPFAM" id="SSF103473">
    <property type="entry name" value="MFS general substrate transporter"/>
    <property type="match status" value="1"/>
</dbReference>
<feature type="transmembrane region" description="Helical" evidence="6">
    <location>
        <begin position="371"/>
        <end position="391"/>
    </location>
</feature>
<proteinExistence type="predicted"/>
<dbReference type="InterPro" id="IPR011701">
    <property type="entry name" value="MFS"/>
</dbReference>
<keyword evidence="2" id="KW-0813">Transport</keyword>
<organism evidence="8 9">
    <name type="scientific">Septoria linicola</name>
    <dbReference type="NCBI Taxonomy" id="215465"/>
    <lineage>
        <taxon>Eukaryota</taxon>
        <taxon>Fungi</taxon>
        <taxon>Dikarya</taxon>
        <taxon>Ascomycota</taxon>
        <taxon>Pezizomycotina</taxon>
        <taxon>Dothideomycetes</taxon>
        <taxon>Dothideomycetidae</taxon>
        <taxon>Mycosphaerellales</taxon>
        <taxon>Mycosphaerellaceae</taxon>
        <taxon>Septoria</taxon>
    </lineage>
</organism>
<evidence type="ECO:0000259" key="7">
    <source>
        <dbReference type="PROSITE" id="PS50850"/>
    </source>
</evidence>
<dbReference type="GO" id="GO:0016020">
    <property type="term" value="C:membrane"/>
    <property type="evidence" value="ECO:0007669"/>
    <property type="project" value="UniProtKB-SubCell"/>
</dbReference>
<dbReference type="GO" id="GO:0022857">
    <property type="term" value="F:transmembrane transporter activity"/>
    <property type="evidence" value="ECO:0007669"/>
    <property type="project" value="InterPro"/>
</dbReference>
<dbReference type="PANTHER" id="PTHR43791">
    <property type="entry name" value="PERMEASE-RELATED"/>
    <property type="match status" value="1"/>
</dbReference>
<gene>
    <name evidence="8" type="ORF">Slin15195_G021710</name>
</gene>
<feature type="transmembrane region" description="Helical" evidence="6">
    <location>
        <begin position="197"/>
        <end position="217"/>
    </location>
</feature>
<evidence type="ECO:0000256" key="6">
    <source>
        <dbReference type="SAM" id="Phobius"/>
    </source>
</evidence>
<feature type="transmembrane region" description="Helical" evidence="6">
    <location>
        <begin position="229"/>
        <end position="251"/>
    </location>
</feature>
<dbReference type="EMBL" id="CP099419">
    <property type="protein sequence ID" value="USW48852.1"/>
    <property type="molecule type" value="Genomic_DNA"/>
</dbReference>
<feature type="transmembrane region" description="Helical" evidence="6">
    <location>
        <begin position="307"/>
        <end position="327"/>
    </location>
</feature>
<feature type="transmembrane region" description="Helical" evidence="6">
    <location>
        <begin position="461"/>
        <end position="483"/>
    </location>
</feature>
<dbReference type="AlphaFoldDB" id="A0A9Q9AMQ3"/>
<keyword evidence="4 6" id="KW-1133">Transmembrane helix</keyword>
<keyword evidence="9" id="KW-1185">Reference proteome</keyword>
<dbReference type="InterPro" id="IPR020846">
    <property type="entry name" value="MFS_dom"/>
</dbReference>
<keyword evidence="3 6" id="KW-0812">Transmembrane</keyword>
<name>A0A9Q9AMQ3_9PEZI</name>